<proteinExistence type="predicted"/>
<accession>A0ABP8JJ97</accession>
<reference evidence="2" key="1">
    <citation type="journal article" date="2019" name="Int. J. Syst. Evol. Microbiol.">
        <title>The Global Catalogue of Microorganisms (GCM) 10K type strain sequencing project: providing services to taxonomists for standard genome sequencing and annotation.</title>
        <authorList>
            <consortium name="The Broad Institute Genomics Platform"/>
            <consortium name="The Broad Institute Genome Sequencing Center for Infectious Disease"/>
            <person name="Wu L."/>
            <person name="Ma J."/>
        </authorList>
    </citation>
    <scope>NUCLEOTIDE SEQUENCE [LARGE SCALE GENOMIC DNA]</scope>
    <source>
        <strain evidence="2">JCM 17688</strain>
    </source>
</reference>
<keyword evidence="2" id="KW-1185">Reference proteome</keyword>
<name>A0ABP8JJ97_9ACTN</name>
<comment type="caution">
    <text evidence="1">The sequence shown here is derived from an EMBL/GenBank/DDBJ whole genome shotgun (WGS) entry which is preliminary data.</text>
</comment>
<dbReference type="RefSeq" id="WP_344994833.1">
    <property type="nucleotide sequence ID" value="NZ_BAABFR010000026.1"/>
</dbReference>
<sequence length="84" mass="9149">MTDEKFEDLMSALDTAICNLVSYTTEDCPSGGMHWPDAWTLLVGIRGDNNCGGSVRFSPTKQSPWATNGLLVHCGAHVCQECEE</sequence>
<organism evidence="1 2">
    <name type="scientific">Tsukamurella soli</name>
    <dbReference type="NCBI Taxonomy" id="644556"/>
    <lineage>
        <taxon>Bacteria</taxon>
        <taxon>Bacillati</taxon>
        <taxon>Actinomycetota</taxon>
        <taxon>Actinomycetes</taxon>
        <taxon>Mycobacteriales</taxon>
        <taxon>Tsukamurellaceae</taxon>
        <taxon>Tsukamurella</taxon>
    </lineage>
</organism>
<dbReference type="Proteomes" id="UP001500635">
    <property type="component" value="Unassembled WGS sequence"/>
</dbReference>
<protein>
    <submittedName>
        <fullName evidence="1">Uncharacterized protein</fullName>
    </submittedName>
</protein>
<evidence type="ECO:0000313" key="1">
    <source>
        <dbReference type="EMBL" id="GAA4391731.1"/>
    </source>
</evidence>
<dbReference type="EMBL" id="BAABFR010000026">
    <property type="protein sequence ID" value="GAA4391731.1"/>
    <property type="molecule type" value="Genomic_DNA"/>
</dbReference>
<evidence type="ECO:0000313" key="2">
    <source>
        <dbReference type="Proteomes" id="UP001500635"/>
    </source>
</evidence>
<gene>
    <name evidence="1" type="ORF">GCM10023147_20930</name>
</gene>